<dbReference type="PROSITE" id="PS50042">
    <property type="entry name" value="CNMP_BINDING_3"/>
    <property type="match status" value="1"/>
</dbReference>
<dbReference type="RefSeq" id="WP_268242358.1">
    <property type="nucleotide sequence ID" value="NZ_CP130144.1"/>
</dbReference>
<feature type="domain" description="Cyclic nucleotide-binding" evidence="1">
    <location>
        <begin position="41"/>
        <end position="106"/>
    </location>
</feature>
<evidence type="ECO:0000313" key="2">
    <source>
        <dbReference type="EMBL" id="WNZ46564.1"/>
    </source>
</evidence>
<evidence type="ECO:0000259" key="1">
    <source>
        <dbReference type="PROSITE" id="PS50042"/>
    </source>
</evidence>
<dbReference type="InterPro" id="IPR000595">
    <property type="entry name" value="cNMP-bd_dom"/>
</dbReference>
<dbReference type="EMBL" id="CP130144">
    <property type="protein sequence ID" value="WNZ46564.1"/>
    <property type="molecule type" value="Genomic_DNA"/>
</dbReference>
<accession>A0AA96WYP9</accession>
<dbReference type="AlphaFoldDB" id="A0AA96WYP9"/>
<dbReference type="NCBIfam" id="TIGR04366">
    <property type="entry name" value="cupin_WbuC"/>
    <property type="match status" value="1"/>
</dbReference>
<name>A0AA96WYP9_LEPBY</name>
<dbReference type="InterPro" id="IPR014710">
    <property type="entry name" value="RmlC-like_jellyroll"/>
</dbReference>
<reference evidence="2" key="1">
    <citation type="journal article" date="2023" name="Plants (Basel)">
        <title>Genomic Analysis of Leptolyngbya boryana CZ1 Reveals Efficient Carbon Fixation Modules.</title>
        <authorList>
            <person name="Bai X."/>
            <person name="Wang H."/>
            <person name="Cheng W."/>
            <person name="Wang J."/>
            <person name="Ma M."/>
            <person name="Hu H."/>
            <person name="Song Z."/>
            <person name="Ma H."/>
            <person name="Fan Y."/>
            <person name="Du C."/>
            <person name="Xu J."/>
        </authorList>
    </citation>
    <scope>NUCLEOTIDE SEQUENCE</scope>
    <source>
        <strain evidence="2">CZ1</strain>
    </source>
</reference>
<dbReference type="InterPro" id="IPR027565">
    <property type="entry name" value="Cupin_WbuC"/>
</dbReference>
<dbReference type="CDD" id="cd07005">
    <property type="entry name" value="cupin_WbuC-like"/>
    <property type="match status" value="1"/>
</dbReference>
<sequence length="161" mass="18503">MTLPIKCLTQPLMDAIAEQARTSPRHRKNYNFHEHSDIVQRFLNVLQPGTYVRPHRHVRPEGKSGFEFFLVLQGAIGILILDESGEVIHTEKISATGTTRGVELGEGMFHTLIALEPDTVMFELKEGPYMPIEDKDFLQTFPLENTAEAQQWIQTWMQHFQ</sequence>
<dbReference type="Pfam" id="PF19480">
    <property type="entry name" value="DUF6016"/>
    <property type="match status" value="1"/>
</dbReference>
<organism evidence="2">
    <name type="scientific">Leptolyngbya boryana CZ1</name>
    <dbReference type="NCBI Taxonomy" id="3060204"/>
    <lineage>
        <taxon>Bacteria</taxon>
        <taxon>Bacillati</taxon>
        <taxon>Cyanobacteriota</taxon>
        <taxon>Cyanophyceae</taxon>
        <taxon>Leptolyngbyales</taxon>
        <taxon>Leptolyngbyaceae</taxon>
        <taxon>Leptolyngbya group</taxon>
        <taxon>Leptolyngbya</taxon>
    </lineage>
</organism>
<dbReference type="InterPro" id="IPR011051">
    <property type="entry name" value="RmlC_Cupin_sf"/>
</dbReference>
<dbReference type="Gene3D" id="2.60.120.10">
    <property type="entry name" value="Jelly Rolls"/>
    <property type="match status" value="1"/>
</dbReference>
<proteinExistence type="predicted"/>
<dbReference type="SUPFAM" id="SSF51182">
    <property type="entry name" value="RmlC-like cupins"/>
    <property type="match status" value="1"/>
</dbReference>
<reference evidence="2" key="2">
    <citation type="submission" date="2023-07" db="EMBL/GenBank/DDBJ databases">
        <authorList>
            <person name="Bai X.-H."/>
            <person name="Wang H.-H."/>
            <person name="Wang J."/>
            <person name="Ma M.-Y."/>
            <person name="Hu H.-H."/>
            <person name="Song Z.-L."/>
            <person name="Ma H.-G."/>
            <person name="Fan Y."/>
            <person name="Du C.-Y."/>
            <person name="Xu J.-C."/>
        </authorList>
    </citation>
    <scope>NUCLEOTIDE SEQUENCE</scope>
    <source>
        <strain evidence="2">CZ1</strain>
    </source>
</reference>
<dbReference type="InterPro" id="IPR046058">
    <property type="entry name" value="WbuC_cupin"/>
</dbReference>
<protein>
    <submittedName>
        <fullName evidence="2">WbuC family cupin fold metalloprotein</fullName>
    </submittedName>
</protein>
<gene>
    <name evidence="2" type="ORF">Q2T42_01770</name>
</gene>